<gene>
    <name evidence="7" type="ORF">L0P57_07550</name>
</gene>
<feature type="coiled-coil region" evidence="4">
    <location>
        <begin position="594"/>
        <end position="727"/>
    </location>
</feature>
<proteinExistence type="inferred from homology"/>
<dbReference type="InterPro" id="IPR038729">
    <property type="entry name" value="Rad50/SbcC_AAA"/>
</dbReference>
<sequence>MKPISVTMQAFGSYLKQTTVDFRALGDNPIFLITGATGGGKTTILDAMCFALYCKATGGRRSWGSMRCAAAPKGAETMVDFIFQLAGTTYRFTRSQSQYAARGTGALKTKETHACYRMEGGEWELLLSGAESRVREKAEEILGLTCEQFSQVIVLPQGDFLKLLLSSSRDKAQMFQTLFATGRWERAARNLKEMAAVLGKQAGELEAAKRSILEREGVENLPLLEEKEAALREQLVQAKAAQEAAEKAFQNENAALRAAEALSERFAALEQQQAQRKTLEQKQEEMEANRRRLAEARRAAGVYPYFTAHQAAQKELLTKRQAHAAAQQKRTEAEARCKAAQAQLPLAERYRSQLPELAKEEERLRNLREHALKWQALQKQRTEHAKRMALLEKQRAEAQARLETADRQLADGNAYIENAQKQISLLPRLLEQVQQLMDQDAAAALAVYLEEGEPCPVCGAVHHPHPAQPSKRLQEAQDALKRARKAADMLESAQKRLQQRREQREQAREDLSQSNERIASLRSEQQAQASAEREVLDKLGELRELPAIDQRLTEVRLQEKKNTDAAGKIEGRANAAQRAAATAKAVCDSAAQAHREAQAAENAAARRLQQALEESGFEQQVDYASLLLSPERMESLEHTIQAYAAAVASADQQISRLQRELSGKEQPDLNAQRKRQAQAQEAAAQAAQAVGKLEQTALAAKESLGRLRKLEEKGKKLEEEYGRTNRLAALLSGKNACKVPLHQFVLGVMLDDILSSANQFFATLSSGRYSLSRVVGTTSGNALGGLDLEVIDAYTGGARAVETLSGGELFLASLSLAFGLSDVVQSYSGGVHLDSLFIDEGFGSLDQETLDTAMKALAQLQHMGRTIGIISHVSELKNRIAAQIIVGKDRDGGSTVRIRTA</sequence>
<feature type="domain" description="Rad50/SbcC-type AAA" evidence="6">
    <location>
        <begin position="5"/>
        <end position="286"/>
    </location>
</feature>
<evidence type="ECO:0000256" key="5">
    <source>
        <dbReference type="SAM" id="MobiDB-lite"/>
    </source>
</evidence>
<reference evidence="7 8" key="1">
    <citation type="submission" date="2022-01" db="EMBL/GenBank/DDBJ databases">
        <title>Collection of gut derived symbiotic bacterial strains cultured from healthy donors.</title>
        <authorList>
            <person name="Lin H."/>
            <person name="Kohout C."/>
            <person name="Waligurski E."/>
            <person name="Pamer E.G."/>
        </authorList>
    </citation>
    <scope>NUCLEOTIDE SEQUENCE [LARGE SCALE GENOMIC DNA]</scope>
    <source>
        <strain evidence="7 8">DFI.7.58</strain>
    </source>
</reference>
<dbReference type="SUPFAM" id="SSF52540">
    <property type="entry name" value="P-loop containing nucleoside triphosphate hydrolases"/>
    <property type="match status" value="1"/>
</dbReference>
<comment type="caution">
    <text evidence="7">The sequence shown here is derived from an EMBL/GenBank/DDBJ whole genome shotgun (WGS) entry which is preliminary data.</text>
</comment>
<evidence type="ECO:0000256" key="1">
    <source>
        <dbReference type="ARBA" id="ARBA00006930"/>
    </source>
</evidence>
<feature type="compositionally biased region" description="Polar residues" evidence="5">
    <location>
        <begin position="512"/>
        <end position="526"/>
    </location>
</feature>
<organism evidence="7 8">
    <name type="scientific">Anaeromassilibacillus senegalensis</name>
    <dbReference type="NCBI Taxonomy" id="1673717"/>
    <lineage>
        <taxon>Bacteria</taxon>
        <taxon>Bacillati</taxon>
        <taxon>Bacillota</taxon>
        <taxon>Clostridia</taxon>
        <taxon>Eubacteriales</taxon>
        <taxon>Acutalibacteraceae</taxon>
        <taxon>Anaeromassilibacillus</taxon>
    </lineage>
</organism>
<evidence type="ECO:0000313" key="7">
    <source>
        <dbReference type="EMBL" id="MCG4610788.1"/>
    </source>
</evidence>
<evidence type="ECO:0000259" key="6">
    <source>
        <dbReference type="Pfam" id="PF13476"/>
    </source>
</evidence>
<feature type="coiled-coil region" evidence="4">
    <location>
        <begin position="323"/>
        <end position="422"/>
    </location>
</feature>
<evidence type="ECO:0000313" key="8">
    <source>
        <dbReference type="Proteomes" id="UP001298681"/>
    </source>
</evidence>
<dbReference type="RefSeq" id="WP_237966737.1">
    <property type="nucleotide sequence ID" value="NZ_JAKNHQ010000008.1"/>
</dbReference>
<protein>
    <recommendedName>
        <fullName evidence="3">Nuclease SbcCD subunit C</fullName>
    </recommendedName>
</protein>
<evidence type="ECO:0000256" key="4">
    <source>
        <dbReference type="SAM" id="Coils"/>
    </source>
</evidence>
<evidence type="ECO:0000256" key="2">
    <source>
        <dbReference type="ARBA" id="ARBA00011322"/>
    </source>
</evidence>
<dbReference type="Gene3D" id="3.40.50.300">
    <property type="entry name" value="P-loop containing nucleotide triphosphate hydrolases"/>
    <property type="match status" value="2"/>
</dbReference>
<keyword evidence="4" id="KW-0175">Coiled coil</keyword>
<feature type="region of interest" description="Disordered" evidence="5">
    <location>
        <begin position="493"/>
        <end position="526"/>
    </location>
</feature>
<dbReference type="Pfam" id="PF13558">
    <property type="entry name" value="SbcC_Walker_B"/>
    <property type="match status" value="1"/>
</dbReference>
<feature type="compositionally biased region" description="Basic and acidic residues" evidence="5">
    <location>
        <begin position="499"/>
        <end position="511"/>
    </location>
</feature>
<dbReference type="PANTHER" id="PTHR32114">
    <property type="entry name" value="ABC TRANSPORTER ABCH.3"/>
    <property type="match status" value="1"/>
</dbReference>
<dbReference type="Proteomes" id="UP001298681">
    <property type="component" value="Unassembled WGS sequence"/>
</dbReference>
<comment type="subunit">
    <text evidence="2">Heterodimer of SbcC and SbcD.</text>
</comment>
<feature type="coiled-coil region" evidence="4">
    <location>
        <begin position="221"/>
        <end position="299"/>
    </location>
</feature>
<name>A0ABS9MJU4_9FIRM</name>
<evidence type="ECO:0000256" key="3">
    <source>
        <dbReference type="ARBA" id="ARBA00013368"/>
    </source>
</evidence>
<dbReference type="InterPro" id="IPR027417">
    <property type="entry name" value="P-loop_NTPase"/>
</dbReference>
<dbReference type="EMBL" id="JAKNHQ010000008">
    <property type="protein sequence ID" value="MCG4610788.1"/>
    <property type="molecule type" value="Genomic_DNA"/>
</dbReference>
<accession>A0ABS9MJU4</accession>
<keyword evidence="8" id="KW-1185">Reference proteome</keyword>
<dbReference type="Pfam" id="PF13476">
    <property type="entry name" value="AAA_23"/>
    <property type="match status" value="1"/>
</dbReference>
<comment type="similarity">
    <text evidence="1">Belongs to the SMC family. SbcC subfamily.</text>
</comment>
<dbReference type="PANTHER" id="PTHR32114:SF2">
    <property type="entry name" value="ABC TRANSPORTER ABCH.3"/>
    <property type="match status" value="1"/>
</dbReference>